<evidence type="ECO:0000256" key="11">
    <source>
        <dbReference type="ARBA" id="ARBA00023033"/>
    </source>
</evidence>
<feature type="transmembrane region" description="Helical" evidence="15">
    <location>
        <begin position="12"/>
        <end position="27"/>
    </location>
</feature>
<dbReference type="GO" id="GO:0020037">
    <property type="term" value="F:heme binding"/>
    <property type="evidence" value="ECO:0007669"/>
    <property type="project" value="InterPro"/>
</dbReference>
<dbReference type="OrthoDB" id="2789670at2759"/>
<dbReference type="CDD" id="cd11056">
    <property type="entry name" value="CYP6-like"/>
    <property type="match status" value="1"/>
</dbReference>
<evidence type="ECO:0000256" key="14">
    <source>
        <dbReference type="RuleBase" id="RU000461"/>
    </source>
</evidence>
<keyword evidence="7" id="KW-0256">Endoplasmic reticulum</keyword>
<accession>A0A232F1X5</accession>
<dbReference type="InterPro" id="IPR001128">
    <property type="entry name" value="Cyt_P450"/>
</dbReference>
<feature type="binding site" description="axial binding residue" evidence="13">
    <location>
        <position position="454"/>
    </location>
    <ligand>
        <name>heme</name>
        <dbReference type="ChEBI" id="CHEBI:30413"/>
    </ligand>
    <ligandPart>
        <name>Fe</name>
        <dbReference type="ChEBI" id="CHEBI:18248"/>
    </ligandPart>
</feature>
<dbReference type="Proteomes" id="UP000215335">
    <property type="component" value="Unassembled WGS sequence"/>
</dbReference>
<organism evidence="16 17">
    <name type="scientific">Trichomalopsis sarcophagae</name>
    <dbReference type="NCBI Taxonomy" id="543379"/>
    <lineage>
        <taxon>Eukaryota</taxon>
        <taxon>Metazoa</taxon>
        <taxon>Ecdysozoa</taxon>
        <taxon>Arthropoda</taxon>
        <taxon>Hexapoda</taxon>
        <taxon>Insecta</taxon>
        <taxon>Pterygota</taxon>
        <taxon>Neoptera</taxon>
        <taxon>Endopterygota</taxon>
        <taxon>Hymenoptera</taxon>
        <taxon>Apocrita</taxon>
        <taxon>Proctotrupomorpha</taxon>
        <taxon>Chalcidoidea</taxon>
        <taxon>Pteromalidae</taxon>
        <taxon>Pteromalinae</taxon>
        <taxon>Trichomalopsis</taxon>
    </lineage>
</organism>
<dbReference type="PRINTS" id="PR00463">
    <property type="entry name" value="EP450I"/>
</dbReference>
<keyword evidence="11 14" id="KW-0503">Monooxygenase</keyword>
<keyword evidence="15" id="KW-0812">Transmembrane</keyword>
<dbReference type="GO" id="GO:0016705">
    <property type="term" value="F:oxidoreductase activity, acting on paired donors, with incorporation or reduction of molecular oxygen"/>
    <property type="evidence" value="ECO:0007669"/>
    <property type="project" value="InterPro"/>
</dbReference>
<evidence type="ECO:0000256" key="9">
    <source>
        <dbReference type="ARBA" id="ARBA00023002"/>
    </source>
</evidence>
<evidence type="ECO:0008006" key="18">
    <source>
        <dbReference type="Google" id="ProtNLM"/>
    </source>
</evidence>
<dbReference type="GO" id="GO:0004497">
    <property type="term" value="F:monooxygenase activity"/>
    <property type="evidence" value="ECO:0007669"/>
    <property type="project" value="UniProtKB-KW"/>
</dbReference>
<comment type="caution">
    <text evidence="16">The sequence shown here is derived from an EMBL/GenBank/DDBJ whole genome shotgun (WGS) entry which is preliminary data.</text>
</comment>
<evidence type="ECO:0000256" key="4">
    <source>
        <dbReference type="ARBA" id="ARBA00010617"/>
    </source>
</evidence>
<proteinExistence type="inferred from homology"/>
<keyword evidence="17" id="KW-1185">Reference proteome</keyword>
<evidence type="ECO:0000256" key="6">
    <source>
        <dbReference type="ARBA" id="ARBA00022723"/>
    </source>
</evidence>
<dbReference type="STRING" id="543379.A0A232F1X5"/>
<dbReference type="SUPFAM" id="SSF48264">
    <property type="entry name" value="Cytochrome P450"/>
    <property type="match status" value="1"/>
</dbReference>
<sequence>MALTTSDWSLDAWILISAVVVGLYLYFRRNLDYWRKRGLKYVEPTVFFGNILPCLLVRKTPDVLIREIYEKGAGEQFIGFHVFNKPYLVVRDPELIKNVFIKDFNNFTNKVLCGNHTDVMSSTNLFVASNPPWKSIRTKLSPIFTSGKLKKMYELMEEICSDLQVYLDKLDIDEKVGKPIEIKEICAKFTTDLIGTTAFGMRLNSLTDPNAEFRKNGRKVFRSTFKRYLQLLALFFIPQLRPYTNAKFFDEKATDFLCTTFWNVINERIKSGFKRGDLLDMLIEIKNNQDNGTDNTLRLEGDALVAQAAIFFIGGFETSSTTMSFALYQLARNPESQTKLRNEILNALETTGGKVTYDMITTLPYLHMVTLEALRLYPTIAWLDRIPETDYTFPGTNVTVEKGVPVVLPLRALQLSPQYFPNPNQWDPERFSEENKKNIVPFTYFPFGEGPRGCIGIRLGYIQTKLGILNFITKYELAVSKESADLQLEPLNVTTQAKGGIYLNLRKLAA</sequence>
<dbReference type="InterPro" id="IPR017972">
    <property type="entry name" value="Cyt_P450_CS"/>
</dbReference>
<keyword evidence="12 15" id="KW-0472">Membrane</keyword>
<dbReference type="GO" id="GO:0005506">
    <property type="term" value="F:iron ion binding"/>
    <property type="evidence" value="ECO:0007669"/>
    <property type="project" value="InterPro"/>
</dbReference>
<keyword evidence="6 13" id="KW-0479">Metal-binding</keyword>
<keyword evidence="5 13" id="KW-0349">Heme</keyword>
<evidence type="ECO:0000256" key="8">
    <source>
        <dbReference type="ARBA" id="ARBA00022848"/>
    </source>
</evidence>
<comment type="subcellular location">
    <subcellularLocation>
        <location evidence="3">Endoplasmic reticulum membrane</location>
        <topology evidence="3">Peripheral membrane protein</topology>
    </subcellularLocation>
    <subcellularLocation>
        <location evidence="2">Microsome membrane</location>
        <topology evidence="2">Peripheral membrane protein</topology>
    </subcellularLocation>
</comment>
<evidence type="ECO:0000256" key="7">
    <source>
        <dbReference type="ARBA" id="ARBA00022824"/>
    </source>
</evidence>
<dbReference type="EMBL" id="NNAY01001296">
    <property type="protein sequence ID" value="OXU24448.1"/>
    <property type="molecule type" value="Genomic_DNA"/>
</dbReference>
<dbReference type="AlphaFoldDB" id="A0A232F1X5"/>
<dbReference type="Gene3D" id="1.10.630.10">
    <property type="entry name" value="Cytochrome P450"/>
    <property type="match status" value="1"/>
</dbReference>
<keyword evidence="15" id="KW-1133">Transmembrane helix</keyword>
<dbReference type="PROSITE" id="PS00086">
    <property type="entry name" value="CYTOCHROME_P450"/>
    <property type="match status" value="1"/>
</dbReference>
<evidence type="ECO:0000313" key="17">
    <source>
        <dbReference type="Proteomes" id="UP000215335"/>
    </source>
</evidence>
<evidence type="ECO:0000256" key="5">
    <source>
        <dbReference type="ARBA" id="ARBA00022617"/>
    </source>
</evidence>
<dbReference type="PANTHER" id="PTHR24292:SF45">
    <property type="entry name" value="CYTOCHROME P450 6G1-RELATED"/>
    <property type="match status" value="1"/>
</dbReference>
<evidence type="ECO:0000256" key="3">
    <source>
        <dbReference type="ARBA" id="ARBA00004406"/>
    </source>
</evidence>
<gene>
    <name evidence="16" type="ORF">TSAR_011487</name>
</gene>
<name>A0A232F1X5_9HYME</name>
<dbReference type="Pfam" id="PF00067">
    <property type="entry name" value="p450"/>
    <property type="match status" value="1"/>
</dbReference>
<evidence type="ECO:0000256" key="1">
    <source>
        <dbReference type="ARBA" id="ARBA00001971"/>
    </source>
</evidence>
<dbReference type="GO" id="GO:0005789">
    <property type="term" value="C:endoplasmic reticulum membrane"/>
    <property type="evidence" value="ECO:0007669"/>
    <property type="project" value="UniProtKB-SubCell"/>
</dbReference>
<evidence type="ECO:0000256" key="15">
    <source>
        <dbReference type="SAM" id="Phobius"/>
    </source>
</evidence>
<protein>
    <recommendedName>
        <fullName evidence="18">Cytochrome P450</fullName>
    </recommendedName>
</protein>
<reference evidence="16 17" key="1">
    <citation type="journal article" date="2017" name="Curr. Biol.">
        <title>The Evolution of Venom by Co-option of Single-Copy Genes.</title>
        <authorList>
            <person name="Martinson E.O."/>
            <person name="Mrinalini"/>
            <person name="Kelkar Y.D."/>
            <person name="Chang C.H."/>
            <person name="Werren J.H."/>
        </authorList>
    </citation>
    <scope>NUCLEOTIDE SEQUENCE [LARGE SCALE GENOMIC DNA]</scope>
    <source>
        <strain evidence="16 17">Alberta</strain>
        <tissue evidence="16">Whole body</tissue>
    </source>
</reference>
<evidence type="ECO:0000313" key="16">
    <source>
        <dbReference type="EMBL" id="OXU24448.1"/>
    </source>
</evidence>
<dbReference type="InterPro" id="IPR036396">
    <property type="entry name" value="Cyt_P450_sf"/>
</dbReference>
<dbReference type="PANTHER" id="PTHR24292">
    <property type="entry name" value="CYTOCHROME P450"/>
    <property type="match status" value="1"/>
</dbReference>
<keyword evidence="9 14" id="KW-0560">Oxidoreductase</keyword>
<keyword evidence="10 13" id="KW-0408">Iron</keyword>
<comment type="cofactor">
    <cofactor evidence="1 13">
        <name>heme</name>
        <dbReference type="ChEBI" id="CHEBI:30413"/>
    </cofactor>
</comment>
<dbReference type="InterPro" id="IPR050476">
    <property type="entry name" value="Insect_CytP450_Detox"/>
</dbReference>
<evidence type="ECO:0000256" key="13">
    <source>
        <dbReference type="PIRSR" id="PIRSR602401-1"/>
    </source>
</evidence>
<keyword evidence="8" id="KW-0492">Microsome</keyword>
<dbReference type="InterPro" id="IPR002401">
    <property type="entry name" value="Cyt_P450_E_grp-I"/>
</dbReference>
<evidence type="ECO:0000256" key="10">
    <source>
        <dbReference type="ARBA" id="ARBA00023004"/>
    </source>
</evidence>
<comment type="similarity">
    <text evidence="4 14">Belongs to the cytochrome P450 family.</text>
</comment>
<evidence type="ECO:0000256" key="2">
    <source>
        <dbReference type="ARBA" id="ARBA00004174"/>
    </source>
</evidence>
<evidence type="ECO:0000256" key="12">
    <source>
        <dbReference type="ARBA" id="ARBA00023136"/>
    </source>
</evidence>
<dbReference type="FunFam" id="1.10.630.10:FF:000042">
    <property type="entry name" value="Cytochrome P450"/>
    <property type="match status" value="1"/>
</dbReference>
<dbReference type="PRINTS" id="PR00385">
    <property type="entry name" value="P450"/>
</dbReference>